<keyword evidence="8" id="KW-0325">Glycoprotein</keyword>
<dbReference type="KEGG" id="rno:117054"/>
<dbReference type="PANTHER" id="PTHR15029:SF0">
    <property type="entry name" value="CAMPATH-1 ANTIGEN"/>
    <property type="match status" value="1"/>
</dbReference>
<accession>A6IT00</accession>
<evidence type="ECO:0000313" key="12">
    <source>
        <dbReference type="EMBL" id="EDL80701.1"/>
    </source>
</evidence>
<organism evidence="12">
    <name type="scientific">Rattus norvegicus</name>
    <name type="common">Rat</name>
    <dbReference type="NCBI Taxonomy" id="10116"/>
    <lineage>
        <taxon>Eukaryota</taxon>
        <taxon>Metazoa</taxon>
        <taxon>Chordata</taxon>
        <taxon>Craniata</taxon>
        <taxon>Vertebrata</taxon>
        <taxon>Euteleostomi</taxon>
        <taxon>Mammalia</taxon>
        <taxon>Eutheria</taxon>
        <taxon>Euarchontoglires</taxon>
        <taxon>Glires</taxon>
        <taxon>Rodentia</taxon>
        <taxon>Myomorpha</taxon>
        <taxon>Muroidea</taxon>
        <taxon>Muridae</taxon>
        <taxon>Murinae</taxon>
        <taxon>Rattus</taxon>
    </lineage>
</organism>
<comment type="subcellular location">
    <subcellularLocation>
        <location evidence="2">Cell membrane</location>
        <topology evidence="2">Lipid-anchor</topology>
        <topology evidence="2">GPI-anchor</topology>
    </subcellularLocation>
</comment>
<evidence type="ECO:0000256" key="6">
    <source>
        <dbReference type="ARBA" id="ARBA00022729"/>
    </source>
</evidence>
<proteinExistence type="predicted"/>
<dbReference type="Proteomes" id="UP000234681">
    <property type="component" value="Chromosome 5"/>
</dbReference>
<feature type="chain" id="PRO_5039932906" description="CAMPATH-1 antigen" evidence="11">
    <location>
        <begin position="25"/>
        <end position="96"/>
    </location>
</feature>
<evidence type="ECO:0000256" key="11">
    <source>
        <dbReference type="SAM" id="SignalP"/>
    </source>
</evidence>
<dbReference type="RGD" id="620627">
    <property type="gene designation" value="Cd52"/>
</dbReference>
<evidence type="ECO:0000313" key="13">
    <source>
        <dbReference type="RGD" id="620627"/>
    </source>
</evidence>
<name>A6IT00_RAT</name>
<feature type="transmembrane region" description="Helical" evidence="10">
    <location>
        <begin position="74"/>
        <end position="95"/>
    </location>
</feature>
<dbReference type="Pfam" id="PF15116">
    <property type="entry name" value="CD52"/>
    <property type="match status" value="1"/>
</dbReference>
<sequence length="96" mass="9814">MNTFLLLLTISLLVVVQIQTGVLGQNSTAVTTPANKAATTAAATTKAAATTATKTTTAVRKTPGKPPKAGASSITDVGACTFLFFANTLMCLFYLS</sequence>
<comment type="function">
    <text evidence="1">May play a role in carrying and orienting carbohydrate, as well as having a more specific role.</text>
</comment>
<keyword evidence="10" id="KW-1133">Transmembrane helix</keyword>
<evidence type="ECO:0000256" key="7">
    <source>
        <dbReference type="ARBA" id="ARBA00023136"/>
    </source>
</evidence>
<dbReference type="PANTHER" id="PTHR15029">
    <property type="entry name" value="CAMPATH-1 ANTIGEN"/>
    <property type="match status" value="1"/>
</dbReference>
<keyword evidence="7 10" id="KW-0472">Membrane</keyword>
<keyword evidence="6 11" id="KW-0732">Signal</keyword>
<dbReference type="GO" id="GO:0098552">
    <property type="term" value="C:side of membrane"/>
    <property type="evidence" value="ECO:0007669"/>
    <property type="project" value="UniProtKB-KW"/>
</dbReference>
<dbReference type="GO" id="GO:0005886">
    <property type="term" value="C:plasma membrane"/>
    <property type="evidence" value="ECO:0007669"/>
    <property type="project" value="UniProtKB-SubCell"/>
</dbReference>
<keyword evidence="9" id="KW-0449">Lipoprotein</keyword>
<evidence type="ECO:0000256" key="9">
    <source>
        <dbReference type="ARBA" id="ARBA00023288"/>
    </source>
</evidence>
<dbReference type="OrthoDB" id="9634914at2759"/>
<dbReference type="EMBL" id="CH473968">
    <property type="protein sequence ID" value="EDL80701.1"/>
    <property type="molecule type" value="Genomic_DNA"/>
</dbReference>
<reference evidence="12" key="1">
    <citation type="journal article" date="2005" name="Genome Res.">
        <title>Gene and alternative splicing annotation with AIR.</title>
        <authorList>
            <person name="Florea L."/>
            <person name="Di Francesco V."/>
            <person name="Miller J."/>
            <person name="Turner R."/>
            <person name="Yao A."/>
            <person name="Harris M."/>
            <person name="Walenz B."/>
            <person name="Mobarry C."/>
            <person name="Merkulov G.V."/>
            <person name="Charlab R."/>
            <person name="Dew I."/>
            <person name="Deng Z."/>
            <person name="Istrail S."/>
            <person name="Li P."/>
            <person name="Sutton G."/>
        </authorList>
    </citation>
    <scope>NUCLEOTIDE SEQUENCE</scope>
    <source>
        <strain evidence="12">BN</strain>
    </source>
</reference>
<reference evidence="12" key="2">
    <citation type="submission" date="2005-07" db="EMBL/GenBank/DDBJ databases">
        <authorList>
            <person name="Mural R.J."/>
            <person name="Li P.W."/>
            <person name="Adams M.D."/>
            <person name="Amanatides P.G."/>
            <person name="Baden-Tillson H."/>
            <person name="Barnstead M."/>
            <person name="Chin S.H."/>
            <person name="Dew I."/>
            <person name="Evans C.A."/>
            <person name="Ferriera S."/>
            <person name="Flanigan M."/>
            <person name="Fosler C."/>
            <person name="Glodek A."/>
            <person name="Gu Z."/>
            <person name="Holt R.A."/>
            <person name="Jennings D."/>
            <person name="Kraft C.L."/>
            <person name="Lu F."/>
            <person name="Nguyen T."/>
            <person name="Nusskern D.R."/>
            <person name="Pfannkoch C.M."/>
            <person name="Sitter C."/>
            <person name="Sutton G.G."/>
            <person name="Venter J.C."/>
            <person name="Wang Z."/>
            <person name="Woodage T."/>
            <person name="Zheng X.H."/>
            <person name="Zhong F."/>
        </authorList>
    </citation>
    <scope>NUCLEOTIDE SEQUENCE</scope>
    <source>
        <strain evidence="12">BN</strain>
    </source>
</reference>
<evidence type="ECO:0000256" key="1">
    <source>
        <dbReference type="ARBA" id="ARBA00002087"/>
    </source>
</evidence>
<dbReference type="RefSeq" id="NP_446435.2">
    <property type="nucleotide sequence ID" value="NM_053983.2"/>
</dbReference>
<dbReference type="AlphaFoldDB" id="A6IT00"/>
<evidence type="ECO:0000256" key="10">
    <source>
        <dbReference type="SAM" id="Phobius"/>
    </source>
</evidence>
<dbReference type="GeneID" id="117054"/>
<gene>
    <name evidence="12 13" type="primary">Cd52</name>
    <name evidence="12" type="ORF">rCG_30733</name>
</gene>
<keyword evidence="5" id="KW-0336">GPI-anchor</keyword>
<evidence type="ECO:0000256" key="3">
    <source>
        <dbReference type="ARBA" id="ARBA00013286"/>
    </source>
</evidence>
<evidence type="ECO:0000256" key="4">
    <source>
        <dbReference type="ARBA" id="ARBA00022475"/>
    </source>
</evidence>
<dbReference type="InterPro" id="IPR026643">
    <property type="entry name" value="CAMPATH-1"/>
</dbReference>
<dbReference type="CTD" id="1043"/>
<protein>
    <recommendedName>
        <fullName evidence="3">CAMPATH-1 antigen</fullName>
    </recommendedName>
</protein>
<evidence type="ECO:0000256" key="5">
    <source>
        <dbReference type="ARBA" id="ARBA00022622"/>
    </source>
</evidence>
<evidence type="ECO:0000256" key="8">
    <source>
        <dbReference type="ARBA" id="ARBA00023180"/>
    </source>
</evidence>
<keyword evidence="4" id="KW-1003">Cell membrane</keyword>
<evidence type="ECO:0000256" key="2">
    <source>
        <dbReference type="ARBA" id="ARBA00004609"/>
    </source>
</evidence>
<feature type="signal peptide" evidence="11">
    <location>
        <begin position="1"/>
        <end position="24"/>
    </location>
</feature>
<keyword evidence="10" id="KW-0812">Transmembrane</keyword>